<reference evidence="1" key="1">
    <citation type="journal article" date="2014" name="Front. Microbiol.">
        <title>High frequency of phylogenetically diverse reductive dehalogenase-homologous genes in deep subseafloor sedimentary metagenomes.</title>
        <authorList>
            <person name="Kawai M."/>
            <person name="Futagami T."/>
            <person name="Toyoda A."/>
            <person name="Takaki Y."/>
            <person name="Nishi S."/>
            <person name="Hori S."/>
            <person name="Arai W."/>
            <person name="Tsubouchi T."/>
            <person name="Morono Y."/>
            <person name="Uchiyama I."/>
            <person name="Ito T."/>
            <person name="Fujiyama A."/>
            <person name="Inagaki F."/>
            <person name="Takami H."/>
        </authorList>
    </citation>
    <scope>NUCLEOTIDE SEQUENCE</scope>
    <source>
        <strain evidence="1">Expedition CK06-06</strain>
    </source>
</reference>
<gene>
    <name evidence="1" type="ORF">S03H2_41495</name>
</gene>
<dbReference type="EMBL" id="BARU01025782">
    <property type="protein sequence ID" value="GAH70464.1"/>
    <property type="molecule type" value="Genomic_DNA"/>
</dbReference>
<sequence length="72" mass="8242">MCRMDRKELIELYGGLRVADVSDGMDYCGVMGRGLVDRDIRPLFRDLEDFTHRIAGPALTVRYVPTNREVPN</sequence>
<organism evidence="1">
    <name type="scientific">marine sediment metagenome</name>
    <dbReference type="NCBI Taxonomy" id="412755"/>
    <lineage>
        <taxon>unclassified sequences</taxon>
        <taxon>metagenomes</taxon>
        <taxon>ecological metagenomes</taxon>
    </lineage>
</organism>
<feature type="non-terminal residue" evidence="1">
    <location>
        <position position="72"/>
    </location>
</feature>
<protein>
    <submittedName>
        <fullName evidence="1">Uncharacterized protein</fullName>
    </submittedName>
</protein>
<name>X1IWL3_9ZZZZ</name>
<proteinExistence type="predicted"/>
<evidence type="ECO:0000313" key="1">
    <source>
        <dbReference type="EMBL" id="GAH70464.1"/>
    </source>
</evidence>
<dbReference type="AlphaFoldDB" id="X1IWL3"/>
<comment type="caution">
    <text evidence="1">The sequence shown here is derived from an EMBL/GenBank/DDBJ whole genome shotgun (WGS) entry which is preliminary data.</text>
</comment>
<dbReference type="Gene3D" id="3.50.30.40">
    <property type="entry name" value="Ribonuclease E inhibitor RraA/RraA-like"/>
    <property type="match status" value="1"/>
</dbReference>
<accession>X1IWL3</accession>